<feature type="domain" description="DNA polymerase III beta sliding clamp N-terminal" evidence="9">
    <location>
        <begin position="1"/>
        <end position="116"/>
    </location>
</feature>
<dbReference type="EMBL" id="CAEZZP010000050">
    <property type="protein sequence ID" value="CAB4772701.1"/>
    <property type="molecule type" value="Genomic_DNA"/>
</dbReference>
<dbReference type="GO" id="GO:0009360">
    <property type="term" value="C:DNA polymerase III complex"/>
    <property type="evidence" value="ECO:0007669"/>
    <property type="project" value="InterPro"/>
</dbReference>
<evidence type="ECO:0000256" key="2">
    <source>
        <dbReference type="ARBA" id="ARBA00010752"/>
    </source>
</evidence>
<evidence type="ECO:0000256" key="1">
    <source>
        <dbReference type="ARBA" id="ARBA00004496"/>
    </source>
</evidence>
<keyword evidence="6" id="KW-0235">DNA replication</keyword>
<dbReference type="EMBL" id="CAFBPS010000046">
    <property type="protein sequence ID" value="CAB5028849.1"/>
    <property type="molecule type" value="Genomic_DNA"/>
</dbReference>
<dbReference type="SUPFAM" id="SSF55979">
    <property type="entry name" value="DNA clamp"/>
    <property type="match status" value="3"/>
</dbReference>
<dbReference type="GO" id="GO:0006271">
    <property type="term" value="P:DNA strand elongation involved in DNA replication"/>
    <property type="evidence" value="ECO:0007669"/>
    <property type="project" value="TreeGrafter"/>
</dbReference>
<evidence type="ECO:0000259" key="10">
    <source>
        <dbReference type="Pfam" id="PF02767"/>
    </source>
</evidence>
<evidence type="ECO:0000256" key="5">
    <source>
        <dbReference type="ARBA" id="ARBA00022695"/>
    </source>
</evidence>
<evidence type="ECO:0000313" key="13">
    <source>
        <dbReference type="EMBL" id="CAB4772701.1"/>
    </source>
</evidence>
<dbReference type="GO" id="GO:0003677">
    <property type="term" value="F:DNA binding"/>
    <property type="evidence" value="ECO:0007669"/>
    <property type="project" value="UniProtKB-KW"/>
</dbReference>
<dbReference type="AlphaFoldDB" id="A0A6J6R5P3"/>
<dbReference type="PANTHER" id="PTHR30478">
    <property type="entry name" value="DNA POLYMERASE III SUBUNIT BETA"/>
    <property type="match status" value="1"/>
</dbReference>
<dbReference type="GO" id="GO:0005737">
    <property type="term" value="C:cytoplasm"/>
    <property type="evidence" value="ECO:0007669"/>
    <property type="project" value="UniProtKB-SubCell"/>
</dbReference>
<name>A0A6J6R5P3_9ZZZZ</name>
<evidence type="ECO:0000256" key="6">
    <source>
        <dbReference type="ARBA" id="ARBA00022705"/>
    </source>
</evidence>
<dbReference type="EMBL" id="CAFBLJ010000002">
    <property type="protein sequence ID" value="CAB4855422.1"/>
    <property type="molecule type" value="Genomic_DNA"/>
</dbReference>
<dbReference type="GO" id="GO:0003887">
    <property type="term" value="F:DNA-directed DNA polymerase activity"/>
    <property type="evidence" value="ECO:0007669"/>
    <property type="project" value="UniProtKB-KW"/>
</dbReference>
<dbReference type="Gene3D" id="3.70.10.10">
    <property type="match status" value="1"/>
</dbReference>
<evidence type="ECO:0000313" key="16">
    <source>
        <dbReference type="EMBL" id="CAB5028849.1"/>
    </source>
</evidence>
<accession>A0A6J6R5P3</accession>
<feature type="domain" description="DNA polymerase III beta sliding clamp central" evidence="10">
    <location>
        <begin position="129"/>
        <end position="239"/>
    </location>
</feature>
<evidence type="ECO:0000256" key="8">
    <source>
        <dbReference type="ARBA" id="ARBA00023125"/>
    </source>
</evidence>
<keyword evidence="5" id="KW-0548">Nucleotidyltransferase</keyword>
<reference evidence="12" key="1">
    <citation type="submission" date="2020-05" db="EMBL/GenBank/DDBJ databases">
        <authorList>
            <person name="Chiriac C."/>
            <person name="Salcher M."/>
            <person name="Ghai R."/>
            <person name="Kavagutti S V."/>
        </authorList>
    </citation>
    <scope>NUCLEOTIDE SEQUENCE</scope>
</reference>
<keyword evidence="8" id="KW-0238">DNA-binding</keyword>
<organism evidence="12">
    <name type="scientific">freshwater metagenome</name>
    <dbReference type="NCBI Taxonomy" id="449393"/>
    <lineage>
        <taxon>unclassified sequences</taxon>
        <taxon>metagenomes</taxon>
        <taxon>ecological metagenomes</taxon>
    </lineage>
</organism>
<dbReference type="InterPro" id="IPR001001">
    <property type="entry name" value="DNA_polIII_beta"/>
</dbReference>
<evidence type="ECO:0000256" key="3">
    <source>
        <dbReference type="ARBA" id="ARBA00022490"/>
    </source>
</evidence>
<dbReference type="EMBL" id="CAFBMF010000019">
    <property type="protein sequence ID" value="CAB4892459.1"/>
    <property type="molecule type" value="Genomic_DNA"/>
</dbReference>
<dbReference type="InterPro" id="IPR022634">
    <property type="entry name" value="DNA_polIII_beta_N"/>
</dbReference>
<sequence length="363" mass="38796">MKFRCEREVLAEAFGAASRASTGRATNPTLSCLRLVLAGELLRVTGTDGDLTIDVSLTVSGMKDGVVLVPAKLTSEVVRSLPSGAVEFDLGEEKVDISAGRVNFTVPIGAGDDFPKWSGTVGEGAPMAAKDLSEALKQVVRAASNDDARGVYTGVLMTGVEGKLRLVATDSYRMAIRDIAANVIPDEANFVVPARALNELQRLLGTADRVSINITENDATFEVGNIRLVTRLLKGAFADYKRLIPPNLPNTLKVSREAMIDAIRRVKLVARDPIGTPLRLQVAGDAVTLRMVTPDNGEATEQIDAVSSGSDIEIRFNNELLASGLEACGTDEITIQTSEPGKLALIRGVDQNEFTYLLMPLKS</sequence>
<keyword evidence="3" id="KW-0963">Cytoplasm</keyword>
<dbReference type="InterPro" id="IPR046938">
    <property type="entry name" value="DNA_clamp_sf"/>
</dbReference>
<dbReference type="CDD" id="cd00140">
    <property type="entry name" value="beta_clamp"/>
    <property type="match status" value="1"/>
</dbReference>
<dbReference type="Gene3D" id="3.10.150.10">
    <property type="entry name" value="DNA Polymerase III, subunit A, domain 2"/>
    <property type="match status" value="1"/>
</dbReference>
<dbReference type="Pfam" id="PF00712">
    <property type="entry name" value="DNA_pol3_beta"/>
    <property type="match status" value="1"/>
</dbReference>
<dbReference type="Pfam" id="PF02768">
    <property type="entry name" value="DNA_pol3_beta_3"/>
    <property type="match status" value="1"/>
</dbReference>
<evidence type="ECO:0000313" key="15">
    <source>
        <dbReference type="EMBL" id="CAB4892459.1"/>
    </source>
</evidence>
<feature type="domain" description="DNA polymerase III beta sliding clamp C-terminal" evidence="11">
    <location>
        <begin position="241"/>
        <end position="361"/>
    </location>
</feature>
<dbReference type="PIRSF" id="PIRSF000804">
    <property type="entry name" value="DNA_pol_III_b"/>
    <property type="match status" value="1"/>
</dbReference>
<comment type="similarity">
    <text evidence="2">Belongs to the beta sliding clamp family.</text>
</comment>
<evidence type="ECO:0000313" key="14">
    <source>
        <dbReference type="EMBL" id="CAB4855422.1"/>
    </source>
</evidence>
<proteinExistence type="inferred from homology"/>
<dbReference type="Pfam" id="PF02767">
    <property type="entry name" value="DNA_pol3_beta_2"/>
    <property type="match status" value="1"/>
</dbReference>
<evidence type="ECO:0000313" key="12">
    <source>
        <dbReference type="EMBL" id="CAB4719057.1"/>
    </source>
</evidence>
<dbReference type="EMBL" id="CAEZYH010000030">
    <property type="protein sequence ID" value="CAB4719057.1"/>
    <property type="molecule type" value="Genomic_DNA"/>
</dbReference>
<dbReference type="InterPro" id="IPR022635">
    <property type="entry name" value="DNA_polIII_beta_C"/>
</dbReference>
<evidence type="ECO:0000256" key="4">
    <source>
        <dbReference type="ARBA" id="ARBA00022679"/>
    </source>
</evidence>
<dbReference type="PANTHER" id="PTHR30478:SF0">
    <property type="entry name" value="BETA SLIDING CLAMP"/>
    <property type="match status" value="1"/>
</dbReference>
<evidence type="ECO:0000259" key="11">
    <source>
        <dbReference type="Pfam" id="PF02768"/>
    </source>
</evidence>
<keyword evidence="4" id="KW-0808">Transferase</keyword>
<gene>
    <name evidence="12" type="ORF">UFOPK2658_00890</name>
    <name evidence="13" type="ORF">UFOPK2880_00914</name>
    <name evidence="14" type="ORF">UFOPK3304_00065</name>
    <name evidence="15" type="ORF">UFOPK3494_00465</name>
    <name evidence="16" type="ORF">UFOPK4134_00779</name>
</gene>
<dbReference type="NCBIfam" id="TIGR00663">
    <property type="entry name" value="dnan"/>
    <property type="match status" value="1"/>
</dbReference>
<protein>
    <submittedName>
        <fullName evidence="12">Unannotated protein</fullName>
    </submittedName>
</protein>
<evidence type="ECO:0000259" key="9">
    <source>
        <dbReference type="Pfam" id="PF00712"/>
    </source>
</evidence>
<dbReference type="SMART" id="SM00480">
    <property type="entry name" value="POL3Bc"/>
    <property type="match status" value="1"/>
</dbReference>
<dbReference type="InterPro" id="IPR022637">
    <property type="entry name" value="DNA_polIII_beta_cen"/>
</dbReference>
<dbReference type="GO" id="GO:0008408">
    <property type="term" value="F:3'-5' exonuclease activity"/>
    <property type="evidence" value="ECO:0007669"/>
    <property type="project" value="InterPro"/>
</dbReference>
<evidence type="ECO:0000256" key="7">
    <source>
        <dbReference type="ARBA" id="ARBA00022932"/>
    </source>
</evidence>
<keyword evidence="7" id="KW-0239">DNA-directed DNA polymerase</keyword>
<comment type="subcellular location">
    <subcellularLocation>
        <location evidence="1">Cytoplasm</location>
    </subcellularLocation>
</comment>